<comment type="caution">
    <text evidence="2">The sequence shown here is derived from an EMBL/GenBank/DDBJ whole genome shotgun (WGS) entry which is preliminary data.</text>
</comment>
<evidence type="ECO:0000256" key="1">
    <source>
        <dbReference type="SAM" id="Phobius"/>
    </source>
</evidence>
<accession>A0A0A1YI73</accession>
<evidence type="ECO:0000313" key="2">
    <source>
        <dbReference type="EMBL" id="KFX68678.1"/>
    </source>
</evidence>
<keyword evidence="3" id="KW-1185">Reference proteome</keyword>
<reference evidence="2 3" key="1">
    <citation type="journal article" date="2014" name="Genome Announc.">
        <title>Draft Genome Sequence of Petroleum Oil-Degrading Marine Bacterium Pseudomonas taeanensis Strain MS-3, Isolated from a Crude Oil-Contaminated Seashore.</title>
        <authorList>
            <person name="Lee S.Y."/>
            <person name="Kim S.H."/>
            <person name="Lee D.G."/>
            <person name="Shin S."/>
            <person name="Yun S.H."/>
            <person name="Choi C.W."/>
            <person name="Chung Y.H."/>
            <person name="Choi J.S."/>
            <person name="Kahng H.Y."/>
            <person name="Kim S.I."/>
        </authorList>
    </citation>
    <scope>NUCLEOTIDE SEQUENCE [LARGE SCALE GENOMIC DNA]</scope>
    <source>
        <strain evidence="2 3">MS-3</strain>
    </source>
</reference>
<name>A0A0A1YI73_9PSED</name>
<organism evidence="2 3">
    <name type="scientific">Pseudomonas taeanensis MS-3</name>
    <dbReference type="NCBI Taxonomy" id="1395571"/>
    <lineage>
        <taxon>Bacteria</taxon>
        <taxon>Pseudomonadati</taxon>
        <taxon>Pseudomonadota</taxon>
        <taxon>Gammaproteobacteria</taxon>
        <taxon>Pseudomonadales</taxon>
        <taxon>Pseudomonadaceae</taxon>
        <taxon>Pseudomonas</taxon>
    </lineage>
</organism>
<feature type="transmembrane region" description="Helical" evidence="1">
    <location>
        <begin position="138"/>
        <end position="157"/>
    </location>
</feature>
<sequence length="180" mass="19892">MKYTELLSIPIRVLGIYIFYSTFLAVIRQYFLLSQVAAINSGEYKTYAAIAIFEVSFMLIAALALTKLPLTISKFLTPVNAESKLNTNITAEQLQSVALCILGIYIITKNISDLIFNAAWLISYIGQPPEYPGRIGELAINELITIVEIFIGIILCIKSDGINLLIKRMRTAGISVPPSN</sequence>
<feature type="transmembrane region" description="Helical" evidence="1">
    <location>
        <begin position="6"/>
        <end position="27"/>
    </location>
</feature>
<dbReference type="OrthoDB" id="6402385at2"/>
<keyword evidence="1" id="KW-1133">Transmembrane helix</keyword>
<protein>
    <submittedName>
        <fullName evidence="2">Uncharacterized protein</fullName>
    </submittedName>
</protein>
<proteinExistence type="predicted"/>
<keyword evidence="1" id="KW-0472">Membrane</keyword>
<dbReference type="Proteomes" id="UP000030063">
    <property type="component" value="Unassembled WGS sequence"/>
</dbReference>
<feature type="transmembrane region" description="Helical" evidence="1">
    <location>
        <begin position="47"/>
        <end position="66"/>
    </location>
</feature>
<dbReference type="RefSeq" id="WP_025165898.1">
    <property type="nucleotide sequence ID" value="NZ_AWSQ01000004.1"/>
</dbReference>
<dbReference type="AlphaFoldDB" id="A0A0A1YI73"/>
<gene>
    <name evidence="2" type="ORF">TMS3_0114345</name>
</gene>
<dbReference type="EMBL" id="AWSQ01000004">
    <property type="protein sequence ID" value="KFX68678.1"/>
    <property type="molecule type" value="Genomic_DNA"/>
</dbReference>
<evidence type="ECO:0000313" key="3">
    <source>
        <dbReference type="Proteomes" id="UP000030063"/>
    </source>
</evidence>
<keyword evidence="1" id="KW-0812">Transmembrane</keyword>